<organism evidence="3 4">
    <name type="scientific">Streptomyces spinosisporus</name>
    <dbReference type="NCBI Taxonomy" id="2927582"/>
    <lineage>
        <taxon>Bacteria</taxon>
        <taxon>Bacillati</taxon>
        <taxon>Actinomycetota</taxon>
        <taxon>Actinomycetes</taxon>
        <taxon>Kitasatosporales</taxon>
        <taxon>Streptomycetaceae</taxon>
        <taxon>Streptomyces</taxon>
    </lineage>
</organism>
<gene>
    <name evidence="3" type="ORF">MQN93_36515</name>
</gene>
<protein>
    <recommendedName>
        <fullName evidence="5">Translation initiation factor IF-2</fullName>
    </recommendedName>
</protein>
<evidence type="ECO:0000313" key="4">
    <source>
        <dbReference type="Proteomes" id="UP001165270"/>
    </source>
</evidence>
<feature type="region of interest" description="Disordered" evidence="1">
    <location>
        <begin position="1"/>
        <end position="58"/>
    </location>
</feature>
<feature type="compositionally biased region" description="Low complexity" evidence="1">
    <location>
        <begin position="195"/>
        <end position="237"/>
    </location>
</feature>
<evidence type="ECO:0000256" key="1">
    <source>
        <dbReference type="SAM" id="MobiDB-lite"/>
    </source>
</evidence>
<keyword evidence="2" id="KW-1133">Transmembrane helix</keyword>
<evidence type="ECO:0000313" key="3">
    <source>
        <dbReference type="EMBL" id="MCI3245229.1"/>
    </source>
</evidence>
<feature type="compositionally biased region" description="Polar residues" evidence="1">
    <location>
        <begin position="303"/>
        <end position="315"/>
    </location>
</feature>
<accession>A0ABS9XT32</accession>
<proteinExistence type="predicted"/>
<feature type="region of interest" description="Disordered" evidence="1">
    <location>
        <begin position="150"/>
        <end position="315"/>
    </location>
</feature>
<dbReference type="EMBL" id="JALDAX010000020">
    <property type="protein sequence ID" value="MCI3245229.1"/>
    <property type="molecule type" value="Genomic_DNA"/>
</dbReference>
<feature type="compositionally biased region" description="Low complexity" evidence="1">
    <location>
        <begin position="254"/>
        <end position="276"/>
    </location>
</feature>
<name>A0ABS9XT32_9ACTN</name>
<feature type="compositionally biased region" description="Polar residues" evidence="1">
    <location>
        <begin position="182"/>
        <end position="194"/>
    </location>
</feature>
<dbReference type="RefSeq" id="WP_242712913.1">
    <property type="nucleotide sequence ID" value="NZ_JALDAX010000020.1"/>
</dbReference>
<feature type="region of interest" description="Disordered" evidence="1">
    <location>
        <begin position="96"/>
        <end position="115"/>
    </location>
</feature>
<comment type="caution">
    <text evidence="3">The sequence shown here is derived from an EMBL/GenBank/DDBJ whole genome shotgun (WGS) entry which is preliminary data.</text>
</comment>
<reference evidence="3" key="1">
    <citation type="submission" date="2022-03" db="EMBL/GenBank/DDBJ databases">
        <title>Streptomyces 7R015 and 7R016 isolated from Barleria lupulina in Thailand.</title>
        <authorList>
            <person name="Kanchanasin P."/>
            <person name="Phongsopitanun W."/>
            <person name="Tanasupawat S."/>
        </authorList>
    </citation>
    <scope>NUCLEOTIDE SEQUENCE</scope>
    <source>
        <strain evidence="3">7R016</strain>
    </source>
</reference>
<evidence type="ECO:0000256" key="2">
    <source>
        <dbReference type="SAM" id="Phobius"/>
    </source>
</evidence>
<dbReference type="Proteomes" id="UP001165270">
    <property type="component" value="Unassembled WGS sequence"/>
</dbReference>
<keyword evidence="2" id="KW-0812">Transmembrane</keyword>
<evidence type="ECO:0008006" key="5">
    <source>
        <dbReference type="Google" id="ProtNLM"/>
    </source>
</evidence>
<sequence length="315" mass="31272">MDTQVIPATGEVRGRAATQSFPDTGRTGVDGVSRGDFADLDGTQVLSGGPRPLPEHDRTFDLRDPWEPAGESPQTHDPHEVTVQLDAVSLDDARLRTAEGTPGGSDGSDGPVFVDESGRRSRRFRRLGIAVGIACAVYAVVIVITLLSGSSDAPWLPVPGQKDEKPAGQVDPTSRPADSAVPSGTGSVPAGSTPTASDGTSPSAGTSGASSGASADPAAPGTSTKPDPTPTKSQTNPGTGGGGNPKPSNSVEQPPTSSSPDPTVSESPAGPTETTGPGTGTGTGSVADGPVSPTPVAEEPGTPTATSASSPENNL</sequence>
<keyword evidence="4" id="KW-1185">Reference proteome</keyword>
<feature type="transmembrane region" description="Helical" evidence="2">
    <location>
        <begin position="127"/>
        <end position="147"/>
    </location>
</feature>
<keyword evidence="2" id="KW-0472">Membrane</keyword>